<sequence>MILTGMNHLTQLRSALPSTVEPLSLLATNFHSCWVDLSELPLGTCFGDRSLPAVRRSIRGFLLCVLLIKISWKAAVATRASSVVTETDMFRQRYWSLGRRVMLRRNRSGGSR</sequence>
<evidence type="ECO:0000313" key="1">
    <source>
        <dbReference type="EMBL" id="KAL2621185.1"/>
    </source>
</evidence>
<dbReference type="Proteomes" id="UP001605036">
    <property type="component" value="Unassembled WGS sequence"/>
</dbReference>
<dbReference type="EMBL" id="JBHFFA010000006">
    <property type="protein sequence ID" value="KAL2621185.1"/>
    <property type="molecule type" value="Genomic_DNA"/>
</dbReference>
<evidence type="ECO:0000313" key="2">
    <source>
        <dbReference type="Proteomes" id="UP001605036"/>
    </source>
</evidence>
<organism evidence="1 2">
    <name type="scientific">Riccia fluitans</name>
    <dbReference type="NCBI Taxonomy" id="41844"/>
    <lineage>
        <taxon>Eukaryota</taxon>
        <taxon>Viridiplantae</taxon>
        <taxon>Streptophyta</taxon>
        <taxon>Embryophyta</taxon>
        <taxon>Marchantiophyta</taxon>
        <taxon>Marchantiopsida</taxon>
        <taxon>Marchantiidae</taxon>
        <taxon>Marchantiales</taxon>
        <taxon>Ricciaceae</taxon>
        <taxon>Riccia</taxon>
    </lineage>
</organism>
<dbReference type="AlphaFoldDB" id="A0ABD1Y3K7"/>
<keyword evidence="2" id="KW-1185">Reference proteome</keyword>
<comment type="caution">
    <text evidence="1">The sequence shown here is derived from an EMBL/GenBank/DDBJ whole genome shotgun (WGS) entry which is preliminary data.</text>
</comment>
<name>A0ABD1Y3K7_9MARC</name>
<accession>A0ABD1Y3K7</accession>
<gene>
    <name evidence="1" type="ORF">R1flu_001390</name>
</gene>
<proteinExistence type="predicted"/>
<reference evidence="1 2" key="1">
    <citation type="submission" date="2024-09" db="EMBL/GenBank/DDBJ databases">
        <title>Chromosome-scale assembly of Riccia fluitans.</title>
        <authorList>
            <person name="Paukszto L."/>
            <person name="Sawicki J."/>
            <person name="Karawczyk K."/>
            <person name="Piernik-Szablinska J."/>
            <person name="Szczecinska M."/>
            <person name="Mazdziarz M."/>
        </authorList>
    </citation>
    <scope>NUCLEOTIDE SEQUENCE [LARGE SCALE GENOMIC DNA]</scope>
    <source>
        <strain evidence="1">Rf_01</strain>
        <tissue evidence="1">Aerial parts of the thallus</tissue>
    </source>
</reference>
<protein>
    <submittedName>
        <fullName evidence="1">Uncharacterized protein</fullName>
    </submittedName>
</protein>